<name>A0A5P2DAY4_STRVZ</name>
<dbReference type="EMBL" id="CP029190">
    <property type="protein sequence ID" value="QES51903.1"/>
    <property type="molecule type" value="Genomic_DNA"/>
</dbReference>
<proteinExistence type="predicted"/>
<dbReference type="PROSITE" id="PS50043">
    <property type="entry name" value="HTH_LUXR_2"/>
    <property type="match status" value="1"/>
</dbReference>
<organism evidence="2 3">
    <name type="scientific">Streptomyces venezuelae</name>
    <dbReference type="NCBI Taxonomy" id="54571"/>
    <lineage>
        <taxon>Bacteria</taxon>
        <taxon>Bacillati</taxon>
        <taxon>Actinomycetota</taxon>
        <taxon>Actinomycetes</taxon>
        <taxon>Kitasatosporales</taxon>
        <taxon>Streptomycetaceae</taxon>
        <taxon>Streptomyces</taxon>
    </lineage>
</organism>
<dbReference type="SMART" id="SM00421">
    <property type="entry name" value="HTH_LUXR"/>
    <property type="match status" value="1"/>
</dbReference>
<dbReference type="PANTHER" id="PTHR34293:SF1">
    <property type="entry name" value="HTH-TYPE TRANSCRIPTIONAL REGULATOR TRMBL2"/>
    <property type="match status" value="1"/>
</dbReference>
<dbReference type="PANTHER" id="PTHR34293">
    <property type="entry name" value="HTH-TYPE TRANSCRIPTIONAL REGULATOR TRMBL2"/>
    <property type="match status" value="1"/>
</dbReference>
<evidence type="ECO:0000313" key="2">
    <source>
        <dbReference type="EMBL" id="QES51903.1"/>
    </source>
</evidence>
<dbReference type="GO" id="GO:0006355">
    <property type="term" value="P:regulation of DNA-templated transcription"/>
    <property type="evidence" value="ECO:0007669"/>
    <property type="project" value="InterPro"/>
</dbReference>
<dbReference type="Gene3D" id="1.10.10.10">
    <property type="entry name" value="Winged helix-like DNA-binding domain superfamily/Winged helix DNA-binding domain"/>
    <property type="match status" value="1"/>
</dbReference>
<sequence>MVWEVLGLDREAESVYRLMLDNPGWGLPRLAAELGTEPASVAAVLDRLADLALLRPSLADPGVLRPIPPDLALDAAFARRQADLARRQQEIEEQRAAVAGMFADYSSLRIGRQSGGVERVVGLDAIRSRLEELAFRARRESLAFAPGGAQTEENRAAGLPLAEAVLARGVRLKTVYLDSVANDPGSRDHAAHLASLGAETRTVPSLPLRMQIVDRETVVAPLDPQDSSQGAVIIREPGAVAGLVALFDQVWATARPLGAPAITAPEEVVDAQEAALLKLLAEGLTDEAAARRLGVSLRTERRMITELSNRLSAGSRFQLGQRAAELGIL</sequence>
<evidence type="ECO:0000313" key="3">
    <source>
        <dbReference type="Proteomes" id="UP000325211"/>
    </source>
</evidence>
<dbReference type="OrthoDB" id="4266042at2"/>
<dbReference type="RefSeq" id="WP_150211651.1">
    <property type="nucleotide sequence ID" value="NZ_CP029190.1"/>
</dbReference>
<dbReference type="SUPFAM" id="SSF46894">
    <property type="entry name" value="C-terminal effector domain of the bipartite response regulators"/>
    <property type="match status" value="1"/>
</dbReference>
<dbReference type="InterPro" id="IPR000792">
    <property type="entry name" value="Tscrpt_reg_LuxR_C"/>
</dbReference>
<dbReference type="InterPro" id="IPR036388">
    <property type="entry name" value="WH-like_DNA-bd_sf"/>
</dbReference>
<feature type="domain" description="HTH luxR-type" evidence="1">
    <location>
        <begin position="262"/>
        <end position="327"/>
    </location>
</feature>
<dbReference type="GO" id="GO:0003677">
    <property type="term" value="F:DNA binding"/>
    <property type="evidence" value="ECO:0007669"/>
    <property type="project" value="InterPro"/>
</dbReference>
<dbReference type="InterPro" id="IPR051797">
    <property type="entry name" value="TrmB-like"/>
</dbReference>
<evidence type="ECO:0000259" key="1">
    <source>
        <dbReference type="PROSITE" id="PS50043"/>
    </source>
</evidence>
<dbReference type="Proteomes" id="UP000325211">
    <property type="component" value="Chromosome"/>
</dbReference>
<dbReference type="AlphaFoldDB" id="A0A5P2DAY4"/>
<dbReference type="InterPro" id="IPR016032">
    <property type="entry name" value="Sig_transdc_resp-reg_C-effctor"/>
</dbReference>
<accession>A0A5P2DAY4</accession>
<reference evidence="2 3" key="1">
    <citation type="submission" date="2018-05" db="EMBL/GenBank/DDBJ databases">
        <title>Streptomyces venezuelae.</title>
        <authorList>
            <person name="Kim W."/>
            <person name="Lee N."/>
            <person name="Cho B.-K."/>
        </authorList>
    </citation>
    <scope>NUCLEOTIDE SEQUENCE [LARGE SCALE GENOMIC DNA]</scope>
    <source>
        <strain evidence="2 3">ATCC 21782</strain>
    </source>
</reference>
<gene>
    <name evidence="2" type="ORF">DEJ50_32725</name>
</gene>
<protein>
    <submittedName>
        <fullName evidence="2">Helix-turn-helix transcriptional regulator</fullName>
    </submittedName>
</protein>